<comment type="caution">
    <text evidence="1">The sequence shown here is derived from an EMBL/GenBank/DDBJ whole genome shotgun (WGS) entry which is preliminary data.</text>
</comment>
<organism evidence="1 2">
    <name type="scientific">Linderina macrospora</name>
    <dbReference type="NCBI Taxonomy" id="4868"/>
    <lineage>
        <taxon>Eukaryota</taxon>
        <taxon>Fungi</taxon>
        <taxon>Fungi incertae sedis</taxon>
        <taxon>Zoopagomycota</taxon>
        <taxon>Kickxellomycotina</taxon>
        <taxon>Kickxellomycetes</taxon>
        <taxon>Kickxellales</taxon>
        <taxon>Kickxellaceae</taxon>
        <taxon>Linderina</taxon>
    </lineage>
</organism>
<reference evidence="1" key="1">
    <citation type="submission" date="2022-07" db="EMBL/GenBank/DDBJ databases">
        <title>Phylogenomic reconstructions and comparative analyses of Kickxellomycotina fungi.</title>
        <authorList>
            <person name="Reynolds N.K."/>
            <person name="Stajich J.E."/>
            <person name="Barry K."/>
            <person name="Grigoriev I.V."/>
            <person name="Crous P."/>
            <person name="Smith M.E."/>
        </authorList>
    </citation>
    <scope>NUCLEOTIDE SEQUENCE</scope>
    <source>
        <strain evidence="1">NRRL 5244</strain>
    </source>
</reference>
<sequence>MHIKAKIMTIAKRTSDKLRKIWPRRARKNCPAMLDSGAGTALVAKSAPAATTVGIIKDDNAGYFHSGSKDEILQCSLHIAMGRLRKIEKDELVRHMNEDENFRRTILTVLAADMAGSVPPGESAVSVINAVMALVSFTYKDKTPVPTAENVTSATPTTTADATESINIAHEMGTVYTGDNEHEATGQDESEVSGEDLLIEIPYLYDIETTADDDSMCIDIDIEGGTETVGDITPGDTAQDEGEPFDGEFLIGIPYIDDSESGTDYGSVMFAMEAETGTMYSETSVPESANEVQDETSAMDLLAEPPYLHDTETATDNGSETTDIDNREVTIAAGSIKPETATIASTEISDLELMMELPYYSGVVLSPAFNAKTDLAKAAAEAMATERQRPVSTDSHRTPVADNVGSAKAKGGKTGFWCAFAQKLAYVFPAGTDHYPGFHAWDTNHTLAA</sequence>
<accession>A0ACC1JEW5</accession>
<protein>
    <submittedName>
        <fullName evidence="1">Uncharacterized protein</fullName>
    </submittedName>
</protein>
<name>A0ACC1JEW5_9FUNG</name>
<gene>
    <name evidence="1" type="ORF">FBU59_001209</name>
</gene>
<dbReference type="EMBL" id="JANBPW010000496">
    <property type="protein sequence ID" value="KAJ1949288.1"/>
    <property type="molecule type" value="Genomic_DNA"/>
</dbReference>
<keyword evidence="2" id="KW-1185">Reference proteome</keyword>
<evidence type="ECO:0000313" key="2">
    <source>
        <dbReference type="Proteomes" id="UP001150603"/>
    </source>
</evidence>
<evidence type="ECO:0000313" key="1">
    <source>
        <dbReference type="EMBL" id="KAJ1949288.1"/>
    </source>
</evidence>
<dbReference type="Proteomes" id="UP001150603">
    <property type="component" value="Unassembled WGS sequence"/>
</dbReference>
<proteinExistence type="predicted"/>